<dbReference type="InterPro" id="IPR020946">
    <property type="entry name" value="Flavin_mOase-like"/>
</dbReference>
<protein>
    <recommendedName>
        <fullName evidence="8">Flavin-containing monooxygenase</fullName>
    </recommendedName>
</protein>
<feature type="compositionally biased region" description="Basic and acidic residues" evidence="5">
    <location>
        <begin position="7"/>
        <end position="19"/>
    </location>
</feature>
<dbReference type="Pfam" id="PF00743">
    <property type="entry name" value="FMO-like"/>
    <property type="match status" value="1"/>
</dbReference>
<evidence type="ECO:0000256" key="3">
    <source>
        <dbReference type="ARBA" id="ARBA00022827"/>
    </source>
</evidence>
<dbReference type="InterPro" id="IPR051209">
    <property type="entry name" value="FAD-bind_Monooxygenase_sf"/>
</dbReference>
<dbReference type="Proteomes" id="UP001305779">
    <property type="component" value="Unassembled WGS sequence"/>
</dbReference>
<dbReference type="SUPFAM" id="SSF51905">
    <property type="entry name" value="FAD/NAD(P)-binding domain"/>
    <property type="match status" value="1"/>
</dbReference>
<gene>
    <name evidence="6" type="ORF">PRZ48_007937</name>
</gene>
<dbReference type="EMBL" id="JAXOVC010000006">
    <property type="protein sequence ID" value="KAK4499751.1"/>
    <property type="molecule type" value="Genomic_DNA"/>
</dbReference>
<accession>A0ABR0EEP5</accession>
<name>A0ABR0EEP5_ZASCE</name>
<evidence type="ECO:0000256" key="2">
    <source>
        <dbReference type="ARBA" id="ARBA00022630"/>
    </source>
</evidence>
<dbReference type="Gene3D" id="3.50.50.60">
    <property type="entry name" value="FAD/NAD(P)-binding domain"/>
    <property type="match status" value="2"/>
</dbReference>
<comment type="caution">
    <text evidence="6">The sequence shown here is derived from an EMBL/GenBank/DDBJ whole genome shotgun (WGS) entry which is preliminary data.</text>
</comment>
<keyword evidence="2" id="KW-0285">Flavoprotein</keyword>
<dbReference type="PANTHER" id="PTHR42877:SF7">
    <property type="entry name" value="FLAVIN-BINDING MONOOXYGENASE-RELATED"/>
    <property type="match status" value="1"/>
</dbReference>
<reference evidence="6 7" key="1">
    <citation type="journal article" date="2023" name="G3 (Bethesda)">
        <title>A chromosome-level genome assembly of Zasmidium syzygii isolated from banana leaves.</title>
        <authorList>
            <person name="van Westerhoven A.C."/>
            <person name="Mehrabi R."/>
            <person name="Talebi R."/>
            <person name="Steentjes M.B.F."/>
            <person name="Corcolon B."/>
            <person name="Chong P.A."/>
            <person name="Kema G.H.J."/>
            <person name="Seidl M.F."/>
        </authorList>
    </citation>
    <scope>NUCLEOTIDE SEQUENCE [LARGE SCALE GENOMIC DNA]</scope>
    <source>
        <strain evidence="6 7">P124</strain>
    </source>
</reference>
<sequence length="610" mass="69206">MALTEINGHHSVDEIRDESNDTVNGHIPDAEVPLEQRPALYNWKTTNERGYSIKEKLSGQRRPLKVICAGAGASGICLAKFIKDDAENVDLVVYEKNSDIGGTWLENRYPGVACDIPSVIYQYIWNPEVWSSYYAGGPEILNYFKNTAKKYDLEKFIRLRHQVEHAEWLEDDGLWKVTITDLSTGDQFVDHAEIFVNAMGFLNDWHMPRIDGLEKFEGVIAHSANYPEGLDLKGKRVAVVGNGSSGIQLVANVQSEVAHLYTWIRSATWLTPGFAQKWAGEKGANFDYSEKQKKIMRDDPEMYLKYRKNVETEMVAGFAVFHRNSPESKGALKYASTEMMAKLSGHDKLAETLIPKDFPVGCKRPTPGNGYLEALTQPNVTVFTGSGLERITATGVIDPNGEEHEVDVIICATGFNTSWVPRFPIVAKGINLQDIYREKPIGYLGVAAPHCPNYLTVYGPYGPLGQGSAMPMIDLFIKYIIQMIQHVREEDVKSFTPKQEVIDQYAEHADLFNDRTVWNAPCRSWFKGNKVDGRIMLHPGTRNQYMMMMSKPRLQDYDFEYRSKNMWAWLGNGFSERDCNGKDLTWYLGTVDDEDRQQEYDVSEFLPYNS</sequence>
<evidence type="ECO:0008006" key="8">
    <source>
        <dbReference type="Google" id="ProtNLM"/>
    </source>
</evidence>
<evidence type="ECO:0000313" key="7">
    <source>
        <dbReference type="Proteomes" id="UP001305779"/>
    </source>
</evidence>
<keyword evidence="3" id="KW-0274">FAD</keyword>
<dbReference type="InterPro" id="IPR036188">
    <property type="entry name" value="FAD/NAD-bd_sf"/>
</dbReference>
<keyword evidence="7" id="KW-1185">Reference proteome</keyword>
<organism evidence="6 7">
    <name type="scientific">Zasmidium cellare</name>
    <name type="common">Wine cellar mold</name>
    <name type="synonym">Racodium cellare</name>
    <dbReference type="NCBI Taxonomy" id="395010"/>
    <lineage>
        <taxon>Eukaryota</taxon>
        <taxon>Fungi</taxon>
        <taxon>Dikarya</taxon>
        <taxon>Ascomycota</taxon>
        <taxon>Pezizomycotina</taxon>
        <taxon>Dothideomycetes</taxon>
        <taxon>Dothideomycetidae</taxon>
        <taxon>Mycosphaerellales</taxon>
        <taxon>Mycosphaerellaceae</taxon>
        <taxon>Zasmidium</taxon>
    </lineage>
</organism>
<comment type="similarity">
    <text evidence="1">Belongs to the FAD-binding monooxygenase family.</text>
</comment>
<evidence type="ECO:0000256" key="4">
    <source>
        <dbReference type="ARBA" id="ARBA00023002"/>
    </source>
</evidence>
<evidence type="ECO:0000256" key="5">
    <source>
        <dbReference type="SAM" id="MobiDB-lite"/>
    </source>
</evidence>
<keyword evidence="4" id="KW-0560">Oxidoreductase</keyword>
<feature type="region of interest" description="Disordered" evidence="5">
    <location>
        <begin position="1"/>
        <end position="28"/>
    </location>
</feature>
<proteinExistence type="inferred from homology"/>
<evidence type="ECO:0000256" key="1">
    <source>
        <dbReference type="ARBA" id="ARBA00010139"/>
    </source>
</evidence>
<evidence type="ECO:0000313" key="6">
    <source>
        <dbReference type="EMBL" id="KAK4499751.1"/>
    </source>
</evidence>
<dbReference type="PANTHER" id="PTHR42877">
    <property type="entry name" value="L-ORNITHINE N(5)-MONOOXYGENASE-RELATED"/>
    <property type="match status" value="1"/>
</dbReference>